<dbReference type="PANTHER" id="PTHR23534">
    <property type="entry name" value="MFS PERMEASE"/>
    <property type="match status" value="1"/>
</dbReference>
<evidence type="ECO:0000313" key="9">
    <source>
        <dbReference type="Proteomes" id="UP000595374"/>
    </source>
</evidence>
<keyword evidence="4 6" id="KW-0472">Membrane</keyword>
<dbReference type="PANTHER" id="PTHR23534:SF1">
    <property type="entry name" value="MAJOR FACILITATOR SUPERFAMILY PROTEIN"/>
    <property type="match status" value="1"/>
</dbReference>
<name>A0A7T3ZWI6_9MICO</name>
<keyword evidence="2 6" id="KW-0812">Transmembrane</keyword>
<feature type="transmembrane region" description="Helical" evidence="6">
    <location>
        <begin position="260"/>
        <end position="282"/>
    </location>
</feature>
<evidence type="ECO:0000256" key="1">
    <source>
        <dbReference type="ARBA" id="ARBA00004651"/>
    </source>
</evidence>
<dbReference type="InterPro" id="IPR020846">
    <property type="entry name" value="MFS_dom"/>
</dbReference>
<dbReference type="AlphaFoldDB" id="A0A7T3ZWI6"/>
<feature type="transmembrane region" description="Helical" evidence="6">
    <location>
        <begin position="103"/>
        <end position="125"/>
    </location>
</feature>
<dbReference type="Gene3D" id="1.20.1250.20">
    <property type="entry name" value="MFS general substrate transporter like domains"/>
    <property type="match status" value="1"/>
</dbReference>
<sequence>MRTTGRTFRHNQWALSLAQLFAGIGVATGFAVGGILAERLTGRTELAGFAQTASILGAGLLALPLARLAAARNRRWALGVGYGLALIGALLIVAAILAGVSLLFFVGMGCFGSATAAGLQSRYAATDAAPANLKGRAMSLVVWATTVGSVVGPNLAEPGARLGEALGIDPFAGPFLIAVAGYLLSFVCVMFLRTPAVDSPAEVPASVASPQPGATVGGSAAGETEVAQGSVGDVRTAASVTESSRRGGAWRAVRRSPGALFGLLSVVTGHMIMVSTMVMTPVHMDHQGFGLGVIGVTIAGHIFGMYGLSPVFGYLTDRFSPGRVIALGQALFALALVLGFVDAVGESSFSRISIALFVLGLGWSACLIAGSTLLTQDTDEAHRIEVQGLSDAGMNLGAAAVAACAGPLLALGGFAWITVLGALVLMVAVVVGLRTGYGTRAHN</sequence>
<evidence type="ECO:0000256" key="3">
    <source>
        <dbReference type="ARBA" id="ARBA00022989"/>
    </source>
</evidence>
<reference evidence="8 9" key="1">
    <citation type="submission" date="2020-12" db="EMBL/GenBank/DDBJ databases">
        <title>FDA dAtabase for Regulatory Grade micrObial Sequences (FDA-ARGOS): Supporting development and validation of Infectious Disease Dx tests.</title>
        <authorList>
            <person name="Sproer C."/>
            <person name="Gronow S."/>
            <person name="Severitt S."/>
            <person name="Schroder I."/>
            <person name="Tallon L."/>
            <person name="Sadzewicz L."/>
            <person name="Zhao X."/>
            <person name="Boylan J."/>
            <person name="Ott S."/>
            <person name="Bowen H."/>
            <person name="Vavikolanu K."/>
            <person name="Mehta A."/>
            <person name="Aluvathingal J."/>
            <person name="Nadendla S."/>
            <person name="Lowell S."/>
            <person name="Myers T."/>
            <person name="Yan Y."/>
            <person name="Sichtig H."/>
        </authorList>
    </citation>
    <scope>NUCLEOTIDE SEQUENCE [LARGE SCALE GENOMIC DNA]</scope>
    <source>
        <strain evidence="8 9">FDAARGOS_990</strain>
    </source>
</reference>
<evidence type="ECO:0000256" key="2">
    <source>
        <dbReference type="ARBA" id="ARBA00022692"/>
    </source>
</evidence>
<evidence type="ECO:0000313" key="8">
    <source>
        <dbReference type="EMBL" id="QQB12973.1"/>
    </source>
</evidence>
<dbReference type="Pfam" id="PF07690">
    <property type="entry name" value="MFS_1"/>
    <property type="match status" value="1"/>
</dbReference>
<feature type="domain" description="Major facilitator superfamily (MFS) profile" evidence="7">
    <location>
        <begin position="1"/>
        <end position="440"/>
    </location>
</feature>
<comment type="subcellular location">
    <subcellularLocation>
        <location evidence="1">Cell membrane</location>
        <topology evidence="1">Multi-pass membrane protein</topology>
    </subcellularLocation>
</comment>
<dbReference type="GO" id="GO:0022857">
    <property type="term" value="F:transmembrane transporter activity"/>
    <property type="evidence" value="ECO:0007669"/>
    <property type="project" value="InterPro"/>
</dbReference>
<feature type="transmembrane region" description="Helical" evidence="6">
    <location>
        <begin position="49"/>
        <end position="69"/>
    </location>
</feature>
<dbReference type="InterPro" id="IPR011701">
    <property type="entry name" value="MFS"/>
</dbReference>
<feature type="transmembrane region" description="Helical" evidence="6">
    <location>
        <begin position="76"/>
        <end position="97"/>
    </location>
</feature>
<feature type="region of interest" description="Disordered" evidence="5">
    <location>
        <begin position="202"/>
        <end position="232"/>
    </location>
</feature>
<dbReference type="SUPFAM" id="SSF103473">
    <property type="entry name" value="MFS general substrate transporter"/>
    <property type="match status" value="1"/>
</dbReference>
<dbReference type="GO" id="GO:0005886">
    <property type="term" value="C:plasma membrane"/>
    <property type="evidence" value="ECO:0007669"/>
    <property type="project" value="UniProtKB-SubCell"/>
</dbReference>
<evidence type="ECO:0000256" key="5">
    <source>
        <dbReference type="SAM" id="MobiDB-lite"/>
    </source>
</evidence>
<organism evidence="8 9">
    <name type="scientific">Brevibacterium casei</name>
    <dbReference type="NCBI Taxonomy" id="33889"/>
    <lineage>
        <taxon>Bacteria</taxon>
        <taxon>Bacillati</taxon>
        <taxon>Actinomycetota</taxon>
        <taxon>Actinomycetes</taxon>
        <taxon>Micrococcales</taxon>
        <taxon>Brevibacteriaceae</taxon>
        <taxon>Brevibacterium</taxon>
    </lineage>
</organism>
<feature type="transmembrane region" description="Helical" evidence="6">
    <location>
        <begin position="288"/>
        <end position="312"/>
    </location>
</feature>
<feature type="transmembrane region" description="Helical" evidence="6">
    <location>
        <begin position="12"/>
        <end position="37"/>
    </location>
</feature>
<dbReference type="PROSITE" id="PS50850">
    <property type="entry name" value="MFS"/>
    <property type="match status" value="1"/>
</dbReference>
<dbReference type="RefSeq" id="WP_198498216.1">
    <property type="nucleotide sequence ID" value="NZ_CP065989.1"/>
</dbReference>
<evidence type="ECO:0000259" key="7">
    <source>
        <dbReference type="PROSITE" id="PS50850"/>
    </source>
</evidence>
<feature type="transmembrane region" description="Helical" evidence="6">
    <location>
        <begin position="137"/>
        <end position="156"/>
    </location>
</feature>
<dbReference type="EMBL" id="CP065989">
    <property type="protein sequence ID" value="QQB12973.1"/>
    <property type="molecule type" value="Genomic_DNA"/>
</dbReference>
<feature type="transmembrane region" description="Helical" evidence="6">
    <location>
        <begin position="171"/>
        <end position="192"/>
    </location>
</feature>
<feature type="transmembrane region" description="Helical" evidence="6">
    <location>
        <begin position="386"/>
        <end position="408"/>
    </location>
</feature>
<protein>
    <submittedName>
        <fullName evidence="8">MFS transporter</fullName>
    </submittedName>
</protein>
<gene>
    <name evidence="8" type="ORF">I6H47_08760</name>
</gene>
<feature type="transmembrane region" description="Helical" evidence="6">
    <location>
        <begin position="414"/>
        <end position="433"/>
    </location>
</feature>
<proteinExistence type="predicted"/>
<evidence type="ECO:0000256" key="6">
    <source>
        <dbReference type="SAM" id="Phobius"/>
    </source>
</evidence>
<dbReference type="InterPro" id="IPR036259">
    <property type="entry name" value="MFS_trans_sf"/>
</dbReference>
<keyword evidence="3 6" id="KW-1133">Transmembrane helix</keyword>
<evidence type="ECO:0000256" key="4">
    <source>
        <dbReference type="ARBA" id="ARBA00023136"/>
    </source>
</evidence>
<dbReference type="Proteomes" id="UP000595374">
    <property type="component" value="Chromosome"/>
</dbReference>
<accession>A0A7T3ZWI6</accession>
<feature type="transmembrane region" description="Helical" evidence="6">
    <location>
        <begin position="353"/>
        <end position="374"/>
    </location>
</feature>
<feature type="transmembrane region" description="Helical" evidence="6">
    <location>
        <begin position="324"/>
        <end position="341"/>
    </location>
</feature>